<dbReference type="InterPro" id="IPR001867">
    <property type="entry name" value="OmpR/PhoB-type_DNA-bd"/>
</dbReference>
<evidence type="ECO:0000256" key="4">
    <source>
        <dbReference type="ARBA" id="ARBA00023163"/>
    </source>
</evidence>
<dbReference type="InterPro" id="IPR001789">
    <property type="entry name" value="Sig_transdc_resp-reg_receiver"/>
</dbReference>
<dbReference type="InterPro" id="IPR036388">
    <property type="entry name" value="WH-like_DNA-bd_sf"/>
</dbReference>
<dbReference type="CDD" id="cd00383">
    <property type="entry name" value="trans_reg_C"/>
    <property type="match status" value="1"/>
</dbReference>
<dbReference type="Proteomes" id="UP001198151">
    <property type="component" value="Unassembled WGS sequence"/>
</dbReference>
<evidence type="ECO:0000256" key="6">
    <source>
        <dbReference type="PROSITE-ProRule" id="PRU00169"/>
    </source>
</evidence>
<dbReference type="Pfam" id="PF00486">
    <property type="entry name" value="Trans_reg_C"/>
    <property type="match status" value="1"/>
</dbReference>
<feature type="domain" description="Response regulatory" evidence="8">
    <location>
        <begin position="3"/>
        <end position="116"/>
    </location>
</feature>
<dbReference type="SMART" id="SM00862">
    <property type="entry name" value="Trans_reg_C"/>
    <property type="match status" value="1"/>
</dbReference>
<evidence type="ECO:0000256" key="5">
    <source>
        <dbReference type="ARBA" id="ARBA00024867"/>
    </source>
</evidence>
<gene>
    <name evidence="10" type="ORF">LKD70_10265</name>
</gene>
<dbReference type="PROSITE" id="PS51755">
    <property type="entry name" value="OMPR_PHOB"/>
    <property type="match status" value="1"/>
</dbReference>
<dbReference type="Gene3D" id="1.10.10.10">
    <property type="entry name" value="Winged helix-like DNA-binding domain superfamily/Winged helix DNA-binding domain"/>
    <property type="match status" value="1"/>
</dbReference>
<comment type="caution">
    <text evidence="10">The sequence shown here is derived from an EMBL/GenBank/DDBJ whole genome shotgun (WGS) entry which is preliminary data.</text>
</comment>
<dbReference type="Pfam" id="PF00072">
    <property type="entry name" value="Response_reg"/>
    <property type="match status" value="1"/>
</dbReference>
<accession>A0ABS8FXU5</accession>
<evidence type="ECO:0000313" key="11">
    <source>
        <dbReference type="Proteomes" id="UP001198151"/>
    </source>
</evidence>
<evidence type="ECO:0000256" key="3">
    <source>
        <dbReference type="ARBA" id="ARBA00023125"/>
    </source>
</evidence>
<dbReference type="Gene3D" id="3.40.50.2300">
    <property type="match status" value="1"/>
</dbReference>
<protein>
    <recommendedName>
        <fullName evidence="1">Stage 0 sporulation protein A homolog</fullName>
    </recommendedName>
</protein>
<comment type="function">
    <text evidence="5">May play the central regulatory role in sporulation. It may be an element of the effector pathway responsible for the activation of sporulation genes in response to nutritional stress. Spo0A may act in concert with spo0H (a sigma factor) to control the expression of some genes that are critical to the sporulation process.</text>
</comment>
<keyword evidence="3 7" id="KW-0238">DNA-binding</keyword>
<organism evidence="10 11">
    <name type="scientific">Ruminococcus turbiniformis</name>
    <dbReference type="NCBI Taxonomy" id="2881258"/>
    <lineage>
        <taxon>Bacteria</taxon>
        <taxon>Bacillati</taxon>
        <taxon>Bacillota</taxon>
        <taxon>Clostridia</taxon>
        <taxon>Eubacteriales</taxon>
        <taxon>Oscillospiraceae</taxon>
        <taxon>Ruminococcus</taxon>
    </lineage>
</organism>
<dbReference type="SMART" id="SM00448">
    <property type="entry name" value="REC"/>
    <property type="match status" value="1"/>
</dbReference>
<dbReference type="InterPro" id="IPR039420">
    <property type="entry name" value="WalR-like"/>
</dbReference>
<feature type="domain" description="OmpR/PhoB-type" evidence="9">
    <location>
        <begin position="126"/>
        <end position="224"/>
    </location>
</feature>
<evidence type="ECO:0000256" key="2">
    <source>
        <dbReference type="ARBA" id="ARBA00023015"/>
    </source>
</evidence>
<dbReference type="SUPFAM" id="SSF52172">
    <property type="entry name" value="CheY-like"/>
    <property type="match status" value="1"/>
</dbReference>
<dbReference type="PANTHER" id="PTHR48111:SF43">
    <property type="entry name" value="STAGE 0 SPORULATION PROTEIN A HOMOLOG"/>
    <property type="match status" value="1"/>
</dbReference>
<dbReference type="InterPro" id="IPR016032">
    <property type="entry name" value="Sig_transdc_resp-reg_C-effctor"/>
</dbReference>
<evidence type="ECO:0000256" key="7">
    <source>
        <dbReference type="PROSITE-ProRule" id="PRU01091"/>
    </source>
</evidence>
<evidence type="ECO:0000256" key="1">
    <source>
        <dbReference type="ARBA" id="ARBA00018672"/>
    </source>
</evidence>
<dbReference type="RefSeq" id="WP_227707940.1">
    <property type="nucleotide sequence ID" value="NZ_JAJEQX010000017.1"/>
</dbReference>
<feature type="modified residue" description="4-aspartylphosphate" evidence="6">
    <location>
        <position position="52"/>
    </location>
</feature>
<evidence type="ECO:0000259" key="9">
    <source>
        <dbReference type="PROSITE" id="PS51755"/>
    </source>
</evidence>
<dbReference type="PANTHER" id="PTHR48111">
    <property type="entry name" value="REGULATOR OF RPOS"/>
    <property type="match status" value="1"/>
</dbReference>
<evidence type="ECO:0000259" key="8">
    <source>
        <dbReference type="PROSITE" id="PS50110"/>
    </source>
</evidence>
<keyword evidence="2" id="KW-0805">Transcription regulation</keyword>
<evidence type="ECO:0000313" key="10">
    <source>
        <dbReference type="EMBL" id="MCC2254798.1"/>
    </source>
</evidence>
<name>A0ABS8FXU5_9FIRM</name>
<dbReference type="InterPro" id="IPR011006">
    <property type="entry name" value="CheY-like_superfamily"/>
</dbReference>
<reference evidence="10 11" key="1">
    <citation type="submission" date="2021-10" db="EMBL/GenBank/DDBJ databases">
        <title>Anaerobic single-cell dispensing facilitates the cultivation of human gut bacteria.</title>
        <authorList>
            <person name="Afrizal A."/>
        </authorList>
    </citation>
    <scope>NUCLEOTIDE SEQUENCE [LARGE SCALE GENOMIC DNA]</scope>
    <source>
        <strain evidence="10 11">CLA-AA-H200</strain>
    </source>
</reference>
<sequence length="229" mass="26172">MYKILIVEDDLPMAQAIQKEMAMWGNEAEYVQDFQNVLAKFTSYDPHLVLMDITLPFYNGYHWCSEIRRISNVPVIFISSAADNMNIIMAVNMGADDFVAKPFDLSVLIAKVQAVLRRSYDLAGKIPVLEHRGAILNLNDTTLTFEGKKIDLTKNEFRILQTLMENKGRIVSRDTLMTKLWETDDYIEENTLTVNIARLRKKLEKAGLTDFITTKVGEGYIIQQAQDGR</sequence>
<dbReference type="SUPFAM" id="SSF46894">
    <property type="entry name" value="C-terminal effector domain of the bipartite response regulators"/>
    <property type="match status" value="1"/>
</dbReference>
<keyword evidence="6" id="KW-0597">Phosphoprotein</keyword>
<proteinExistence type="predicted"/>
<keyword evidence="4" id="KW-0804">Transcription</keyword>
<dbReference type="EMBL" id="JAJEQX010000017">
    <property type="protein sequence ID" value="MCC2254798.1"/>
    <property type="molecule type" value="Genomic_DNA"/>
</dbReference>
<feature type="DNA-binding region" description="OmpR/PhoB-type" evidence="7">
    <location>
        <begin position="126"/>
        <end position="224"/>
    </location>
</feature>
<dbReference type="PROSITE" id="PS50110">
    <property type="entry name" value="RESPONSE_REGULATORY"/>
    <property type="match status" value="1"/>
</dbReference>
<keyword evidence="11" id="KW-1185">Reference proteome</keyword>